<keyword evidence="3" id="KW-1185">Reference proteome</keyword>
<keyword evidence="1" id="KW-0472">Membrane</keyword>
<feature type="transmembrane region" description="Helical" evidence="1">
    <location>
        <begin position="40"/>
        <end position="60"/>
    </location>
</feature>
<protein>
    <submittedName>
        <fullName evidence="2">Uncharacterized protein</fullName>
    </submittedName>
</protein>
<feature type="transmembrane region" description="Helical" evidence="1">
    <location>
        <begin position="95"/>
        <end position="117"/>
    </location>
</feature>
<evidence type="ECO:0000313" key="3">
    <source>
        <dbReference type="Proteomes" id="UP000184600"/>
    </source>
</evidence>
<dbReference type="EMBL" id="FRFG01000005">
    <property type="protein sequence ID" value="SHO54606.1"/>
    <property type="molecule type" value="Genomic_DNA"/>
</dbReference>
<sequence length="132" mass="14942">MLRNISVDSYCICKMKIKLHDAILYELLCYEFVQNKYKIFFIQSLILILKVGTLTALYQVTLLSRGSPSQLTLLVNLIIVHTDYQPVTHSFVTGFFLSVGFLSPAILCWLTGNSLAYGDRHLRGNKSVVLPL</sequence>
<evidence type="ECO:0000256" key="1">
    <source>
        <dbReference type="SAM" id="Phobius"/>
    </source>
</evidence>
<gene>
    <name evidence="2" type="ORF">VQ7734_00320</name>
</gene>
<dbReference type="AlphaFoldDB" id="A0A1M7YQ22"/>
<keyword evidence="1" id="KW-1133">Transmembrane helix</keyword>
<proteinExistence type="predicted"/>
<keyword evidence="1" id="KW-0812">Transmembrane</keyword>
<accession>A0A1M7YQ22</accession>
<evidence type="ECO:0000313" key="2">
    <source>
        <dbReference type="EMBL" id="SHO54606.1"/>
    </source>
</evidence>
<organism evidence="2 3">
    <name type="scientific">Vibrio quintilis</name>
    <dbReference type="NCBI Taxonomy" id="1117707"/>
    <lineage>
        <taxon>Bacteria</taxon>
        <taxon>Pseudomonadati</taxon>
        <taxon>Pseudomonadota</taxon>
        <taxon>Gammaproteobacteria</taxon>
        <taxon>Vibrionales</taxon>
        <taxon>Vibrionaceae</taxon>
        <taxon>Vibrio</taxon>
    </lineage>
</organism>
<dbReference type="Proteomes" id="UP000184600">
    <property type="component" value="Unassembled WGS sequence"/>
</dbReference>
<reference evidence="3" key="1">
    <citation type="submission" date="2016-12" db="EMBL/GenBank/DDBJ databases">
        <authorList>
            <person name="Rodrigo-Torres L."/>
            <person name="Arahal R.D."/>
            <person name="Lucena T."/>
        </authorList>
    </citation>
    <scope>NUCLEOTIDE SEQUENCE [LARGE SCALE GENOMIC DNA]</scope>
</reference>
<name>A0A1M7YQ22_9VIBR</name>
<dbReference type="STRING" id="1117707.VQ7734_00320"/>